<reference evidence="2 3" key="1">
    <citation type="submission" date="2024-06" db="EMBL/GenBank/DDBJ databases">
        <title>A chromosome level genome sequence of Diviner's sage (Salvia divinorum).</title>
        <authorList>
            <person name="Ford S.A."/>
            <person name="Ro D.-K."/>
            <person name="Ness R.W."/>
            <person name="Phillips M.A."/>
        </authorList>
    </citation>
    <scope>NUCLEOTIDE SEQUENCE [LARGE SCALE GENOMIC DNA]</scope>
    <source>
        <strain evidence="2">SAF-2024a</strain>
        <tissue evidence="2">Leaf</tissue>
    </source>
</reference>
<gene>
    <name evidence="2" type="ORF">AAHA92_26239</name>
</gene>
<accession>A0ABD1GGC4</accession>
<sequence length="76" mass="8672">MHLPTAATVSPSCSLRRAHHRPHKKSKRMLRRKKLPLAAILYSHFLSLSAGCDRAETKIVRFSCAYVFTAIYFDVL</sequence>
<dbReference type="EMBL" id="JBEAFC010000009">
    <property type="protein sequence ID" value="KAL1542103.1"/>
    <property type="molecule type" value="Genomic_DNA"/>
</dbReference>
<evidence type="ECO:0000256" key="1">
    <source>
        <dbReference type="SAM" id="MobiDB-lite"/>
    </source>
</evidence>
<organism evidence="2 3">
    <name type="scientific">Salvia divinorum</name>
    <name type="common">Maria pastora</name>
    <name type="synonym">Diviner's sage</name>
    <dbReference type="NCBI Taxonomy" id="28513"/>
    <lineage>
        <taxon>Eukaryota</taxon>
        <taxon>Viridiplantae</taxon>
        <taxon>Streptophyta</taxon>
        <taxon>Embryophyta</taxon>
        <taxon>Tracheophyta</taxon>
        <taxon>Spermatophyta</taxon>
        <taxon>Magnoliopsida</taxon>
        <taxon>eudicotyledons</taxon>
        <taxon>Gunneridae</taxon>
        <taxon>Pentapetalae</taxon>
        <taxon>asterids</taxon>
        <taxon>lamiids</taxon>
        <taxon>Lamiales</taxon>
        <taxon>Lamiaceae</taxon>
        <taxon>Nepetoideae</taxon>
        <taxon>Mentheae</taxon>
        <taxon>Salviinae</taxon>
        <taxon>Salvia</taxon>
        <taxon>Salvia subgen. Calosphace</taxon>
    </lineage>
</organism>
<dbReference type="Proteomes" id="UP001567538">
    <property type="component" value="Unassembled WGS sequence"/>
</dbReference>
<feature type="compositionally biased region" description="Basic residues" evidence="1">
    <location>
        <begin position="16"/>
        <end position="29"/>
    </location>
</feature>
<evidence type="ECO:0000313" key="3">
    <source>
        <dbReference type="Proteomes" id="UP001567538"/>
    </source>
</evidence>
<dbReference type="AlphaFoldDB" id="A0ABD1GGC4"/>
<comment type="caution">
    <text evidence="2">The sequence shown here is derived from an EMBL/GenBank/DDBJ whole genome shotgun (WGS) entry which is preliminary data.</text>
</comment>
<evidence type="ECO:0000313" key="2">
    <source>
        <dbReference type="EMBL" id="KAL1542103.1"/>
    </source>
</evidence>
<feature type="region of interest" description="Disordered" evidence="1">
    <location>
        <begin position="1"/>
        <end position="29"/>
    </location>
</feature>
<name>A0ABD1GGC4_SALDI</name>
<protein>
    <submittedName>
        <fullName evidence="2">Uncharacterized protein</fullName>
    </submittedName>
</protein>
<proteinExistence type="predicted"/>
<keyword evidence="3" id="KW-1185">Reference proteome</keyword>